<proteinExistence type="predicted"/>
<gene>
    <name evidence="2" type="ORF">QYM36_004293</name>
</gene>
<keyword evidence="3" id="KW-1185">Reference proteome</keyword>
<dbReference type="Proteomes" id="UP001187531">
    <property type="component" value="Unassembled WGS sequence"/>
</dbReference>
<comment type="caution">
    <text evidence="2">The sequence shown here is derived from an EMBL/GenBank/DDBJ whole genome shotgun (WGS) entry which is preliminary data.</text>
</comment>
<reference evidence="2" key="1">
    <citation type="submission" date="2023-07" db="EMBL/GenBank/DDBJ databases">
        <title>Chromosome-level genome assembly of Artemia franciscana.</title>
        <authorList>
            <person name="Jo E."/>
        </authorList>
    </citation>
    <scope>NUCLEOTIDE SEQUENCE</scope>
    <source>
        <tissue evidence="2">Whole body</tissue>
    </source>
</reference>
<name>A0AA88HY79_ARTSF</name>
<evidence type="ECO:0000313" key="3">
    <source>
        <dbReference type="Proteomes" id="UP001187531"/>
    </source>
</evidence>
<protein>
    <submittedName>
        <fullName evidence="2">Uncharacterized protein</fullName>
    </submittedName>
</protein>
<organism evidence="2 3">
    <name type="scientific">Artemia franciscana</name>
    <name type="common">Brine shrimp</name>
    <name type="synonym">Artemia sanfranciscana</name>
    <dbReference type="NCBI Taxonomy" id="6661"/>
    <lineage>
        <taxon>Eukaryota</taxon>
        <taxon>Metazoa</taxon>
        <taxon>Ecdysozoa</taxon>
        <taxon>Arthropoda</taxon>
        <taxon>Crustacea</taxon>
        <taxon>Branchiopoda</taxon>
        <taxon>Anostraca</taxon>
        <taxon>Artemiidae</taxon>
        <taxon>Artemia</taxon>
    </lineage>
</organism>
<dbReference type="AlphaFoldDB" id="A0AA88HY79"/>
<evidence type="ECO:0000256" key="1">
    <source>
        <dbReference type="SAM" id="MobiDB-lite"/>
    </source>
</evidence>
<dbReference type="EMBL" id="JAVRJZ010000007">
    <property type="protein sequence ID" value="KAK2720355.1"/>
    <property type="molecule type" value="Genomic_DNA"/>
</dbReference>
<feature type="compositionally biased region" description="Basic and acidic residues" evidence="1">
    <location>
        <begin position="1"/>
        <end position="38"/>
    </location>
</feature>
<feature type="region of interest" description="Disordered" evidence="1">
    <location>
        <begin position="1"/>
        <end position="39"/>
    </location>
</feature>
<sequence length="107" mass="12286">MLVFNEQREADAERQAGEFKGQFDVERERERDKTREQDALEPSFVKKKHSTIDKIKTAILKLGNLVASNGDMLHKGITHAYIFDEYVPSILNADVTGQKLYAKYVIQ</sequence>
<evidence type="ECO:0000313" key="2">
    <source>
        <dbReference type="EMBL" id="KAK2720355.1"/>
    </source>
</evidence>
<accession>A0AA88HY79</accession>